<dbReference type="KEGG" id="zmm:Zmob_0478"/>
<dbReference type="AlphaFoldDB" id="A0A0H3FWZ8"/>
<dbReference type="HOGENOM" id="CLU_024057_1_0_5"/>
<keyword evidence="4 6" id="KW-0175">Coiled coil</keyword>
<comment type="function">
    <text evidence="1">Involved in DNA recombination.</text>
</comment>
<evidence type="ECO:0000256" key="5">
    <source>
        <dbReference type="ARBA" id="ARBA00023172"/>
    </source>
</evidence>
<name>A0A0H3FWZ8_ZYMMA</name>
<accession>A0A0H3FWZ8</accession>
<gene>
    <name evidence="8" type="ordered locus">Zmob_0478</name>
</gene>
<dbReference type="OrthoDB" id="370725at2"/>
<dbReference type="PANTHER" id="PTHR30563:SF0">
    <property type="entry name" value="DNA RECOMBINATION PROTEIN RMUC"/>
    <property type="match status" value="1"/>
</dbReference>
<dbReference type="RefSeq" id="WP_012817134.1">
    <property type="nucleotide sequence ID" value="NC_017262.1"/>
</dbReference>
<dbReference type="Proteomes" id="UP000001494">
    <property type="component" value="Chromosome"/>
</dbReference>
<feature type="coiled-coil region" evidence="6">
    <location>
        <begin position="45"/>
        <end position="111"/>
    </location>
</feature>
<evidence type="ECO:0000313" key="8">
    <source>
        <dbReference type="EMBL" id="AEH62324.1"/>
    </source>
</evidence>
<evidence type="ECO:0000256" key="2">
    <source>
        <dbReference type="ARBA" id="ARBA00009840"/>
    </source>
</evidence>
<dbReference type="InterPro" id="IPR003798">
    <property type="entry name" value="DNA_recombination_RmuC"/>
</dbReference>
<keyword evidence="7" id="KW-0812">Transmembrane</keyword>
<keyword evidence="7" id="KW-0472">Membrane</keyword>
<keyword evidence="5" id="KW-0233">DNA recombination</keyword>
<evidence type="ECO:0000256" key="1">
    <source>
        <dbReference type="ARBA" id="ARBA00003416"/>
    </source>
</evidence>
<sequence>MTAFLPFLAFLFGLIIAGLPLLWYIRQQKTALDGLQARVLEGAKAEEQARRIPALEQAVESWREKASLLMAEQAANKRGEEEREKAYRQQIEQLKATEDALSQKFDSLAAKTLEKAHGQFLEQAQMRFAKSEREGEAKLELLLQPVKDSLKRYEASVKEAEQLRQTEYGSLTALVSTMREGQEAVKNEANKLVNALRTAPKARGCWGEQQLRNVLESCGLSEYVDFETEVSVNSEKGRLRPDAIIRIPNGSILVVDSKVSLNAYQDAYDAVDEDKRQLYLQAHSKAIKAHIDGLSQKNYWDQFKEAPDYVIMFIPGEHFLSAALEQDHNLWEYAFQKRVLLATPTNLIAIARTVAAVWRQEDIAHNARKIGELGKELYERIAKVDAHMRALGNSLENSVKNYNKFVGSFESRVLVTARKFRELNIETKEQEIKEPPILEITPRMEDKE</sequence>
<organism evidence="8 9">
    <name type="scientific">Zymomonas mobilis subsp. mobilis (strain ATCC 10988 / DSM 424 / LMG 404 / NCIMB 8938 / NRRL B-806 / ZM1)</name>
    <dbReference type="NCBI Taxonomy" id="555217"/>
    <lineage>
        <taxon>Bacteria</taxon>
        <taxon>Pseudomonadati</taxon>
        <taxon>Pseudomonadota</taxon>
        <taxon>Alphaproteobacteria</taxon>
        <taxon>Sphingomonadales</taxon>
        <taxon>Zymomonadaceae</taxon>
        <taxon>Zymomonas</taxon>
    </lineage>
</organism>
<feature type="transmembrane region" description="Helical" evidence="7">
    <location>
        <begin position="6"/>
        <end position="25"/>
    </location>
</feature>
<dbReference type="GO" id="GO:0006310">
    <property type="term" value="P:DNA recombination"/>
    <property type="evidence" value="ECO:0007669"/>
    <property type="project" value="UniProtKB-KW"/>
</dbReference>
<dbReference type="PANTHER" id="PTHR30563">
    <property type="entry name" value="DNA RECOMBINATION PROTEIN RMUC"/>
    <property type="match status" value="1"/>
</dbReference>
<proteinExistence type="inferred from homology"/>
<evidence type="ECO:0000256" key="4">
    <source>
        <dbReference type="ARBA" id="ARBA00023054"/>
    </source>
</evidence>
<dbReference type="eggNOG" id="COG1322">
    <property type="taxonomic scope" value="Bacteria"/>
</dbReference>
<reference evidence="8 9" key="1">
    <citation type="journal article" date="2011" name="J. Bacteriol.">
        <title>Genome sequence of the ethanol-producing Zymomonas mobilis subsp. mobilis lectotype strain ATCC 10988.</title>
        <authorList>
            <person name="Pappas K.M."/>
            <person name="Kouvelis V.N."/>
            <person name="Saunders E."/>
            <person name="Brettin T.S."/>
            <person name="Bruce D."/>
            <person name="Detter C."/>
            <person name="Balakireva M."/>
            <person name="Han C.S."/>
            <person name="Savvakis G."/>
            <person name="Kyrpides N.C."/>
            <person name="Typas M.A."/>
        </authorList>
    </citation>
    <scope>NUCLEOTIDE SEQUENCE [LARGE SCALE GENOMIC DNA]</scope>
    <source>
        <strain evidence="9">ATCC 10988 / DSM 424 / CCUG 17860 / LMG 404 / NCIMB 8938 / NRRL B-806 / ZM1</strain>
    </source>
</reference>
<evidence type="ECO:0000256" key="6">
    <source>
        <dbReference type="SAM" id="Coils"/>
    </source>
</evidence>
<keyword evidence="7" id="KW-1133">Transmembrane helix</keyword>
<evidence type="ECO:0000256" key="3">
    <source>
        <dbReference type="ARBA" id="ARBA00021840"/>
    </source>
</evidence>
<evidence type="ECO:0000313" key="9">
    <source>
        <dbReference type="Proteomes" id="UP000001494"/>
    </source>
</evidence>
<comment type="similarity">
    <text evidence="2">Belongs to the RmuC family.</text>
</comment>
<dbReference type="Pfam" id="PF02646">
    <property type="entry name" value="RmuC"/>
    <property type="match status" value="1"/>
</dbReference>
<evidence type="ECO:0000256" key="7">
    <source>
        <dbReference type="SAM" id="Phobius"/>
    </source>
</evidence>
<dbReference type="EMBL" id="CP002850">
    <property type="protein sequence ID" value="AEH62324.1"/>
    <property type="molecule type" value="Genomic_DNA"/>
</dbReference>
<protein>
    <recommendedName>
        <fullName evidence="3">DNA recombination protein RmuC homolog</fullName>
    </recommendedName>
</protein>